<keyword evidence="3" id="KW-0675">Receptor</keyword>
<dbReference type="PANTHER" id="PTHR19367:SF24">
    <property type="entry name" value="T CELL RECEPTOR ALPHA VARIABLE 8-4"/>
    <property type="match status" value="1"/>
</dbReference>
<proteinExistence type="predicted"/>
<dbReference type="Proteomes" id="UP000694399">
    <property type="component" value="Chromosome B4"/>
</dbReference>
<evidence type="ECO:0000256" key="2">
    <source>
        <dbReference type="ARBA" id="ARBA00023130"/>
    </source>
</evidence>
<evidence type="ECO:0000259" key="8">
    <source>
        <dbReference type="PROSITE" id="PS50835"/>
    </source>
</evidence>
<dbReference type="PROSITE" id="PS50835">
    <property type="entry name" value="IG_LIKE"/>
    <property type="match status" value="1"/>
</dbReference>
<keyword evidence="10" id="KW-1185">Reference proteome</keyword>
<dbReference type="SMART" id="SM00409">
    <property type="entry name" value="IG"/>
    <property type="match status" value="1"/>
</dbReference>
<feature type="domain" description="Ig-like" evidence="8">
    <location>
        <begin position="85"/>
        <end position="200"/>
    </location>
</feature>
<keyword evidence="7" id="KW-0812">Transmembrane</keyword>
<dbReference type="Pfam" id="PF07686">
    <property type="entry name" value="V-set"/>
    <property type="match status" value="1"/>
</dbReference>
<dbReference type="Ensembl" id="ENSPLOT00000015074.1">
    <property type="protein sequence ID" value="ENSPLOP00000013594.1"/>
    <property type="gene ID" value="ENSPLOG00000009976.1"/>
</dbReference>
<dbReference type="InterPro" id="IPR003599">
    <property type="entry name" value="Ig_sub"/>
</dbReference>
<dbReference type="GeneTree" id="ENSGT00940000153073"/>
<evidence type="ECO:0000256" key="4">
    <source>
        <dbReference type="ARBA" id="ARBA00023319"/>
    </source>
</evidence>
<keyword evidence="5" id="KW-0391">Immunity</keyword>
<dbReference type="PANTHER" id="PTHR19367">
    <property type="entry name" value="T-CELL RECEPTOR ALPHA CHAIN V REGION"/>
    <property type="match status" value="1"/>
</dbReference>
<keyword evidence="1" id="KW-0732">Signal</keyword>
<reference evidence="9" key="1">
    <citation type="journal article" date="2019" name="bioRxiv">
        <title>Long live the king: chromosome-level assembly of the lion (Panthera leo) using linked-read, Hi-C, and long read data.</title>
        <authorList>
            <person name="Armstrong E.E."/>
            <person name="Taylor R.W."/>
            <person name="Miller D.E."/>
            <person name="Kaelin C."/>
            <person name="Barsh G."/>
            <person name="Hadly E.A."/>
            <person name="Petrov D."/>
        </authorList>
    </citation>
    <scope>NUCLEOTIDE SEQUENCE [LARGE SCALE GENOMIC DNA]</scope>
</reference>
<dbReference type="InterPro" id="IPR013783">
    <property type="entry name" value="Ig-like_fold"/>
</dbReference>
<keyword evidence="2" id="KW-1064">Adaptive immunity</keyword>
<feature type="transmembrane region" description="Helical" evidence="7">
    <location>
        <begin position="63"/>
        <end position="84"/>
    </location>
</feature>
<evidence type="ECO:0000256" key="3">
    <source>
        <dbReference type="ARBA" id="ARBA00023170"/>
    </source>
</evidence>
<evidence type="ECO:0000256" key="7">
    <source>
        <dbReference type="SAM" id="Phobius"/>
    </source>
</evidence>
<evidence type="ECO:0000256" key="6">
    <source>
        <dbReference type="SAM" id="MobiDB-lite"/>
    </source>
</evidence>
<evidence type="ECO:0000256" key="5">
    <source>
        <dbReference type="ARBA" id="ARBA00043266"/>
    </source>
</evidence>
<organism evidence="9 10">
    <name type="scientific">Panthera leo</name>
    <name type="common">Lion</name>
    <dbReference type="NCBI Taxonomy" id="9689"/>
    <lineage>
        <taxon>Eukaryota</taxon>
        <taxon>Metazoa</taxon>
        <taxon>Chordata</taxon>
        <taxon>Craniata</taxon>
        <taxon>Vertebrata</taxon>
        <taxon>Euteleostomi</taxon>
        <taxon>Mammalia</taxon>
        <taxon>Eutheria</taxon>
        <taxon>Laurasiatheria</taxon>
        <taxon>Carnivora</taxon>
        <taxon>Feliformia</taxon>
        <taxon>Felidae</taxon>
        <taxon>Pantherinae</taxon>
        <taxon>Panthera</taxon>
    </lineage>
</organism>
<evidence type="ECO:0000313" key="10">
    <source>
        <dbReference type="Proteomes" id="UP000694399"/>
    </source>
</evidence>
<sequence length="215" mass="23976">MRNLEVRKHPDFQGKDSSRRLRNTITEDSRAPTIHILPCSKGTVSSTILLLAQERSSKRRLQFLQSSAMSLAPVPMLVFMILFAPRGTGAQSVTQPDVHITVSEGAPLELRCNYSSSVQVYLFWYVQHPNQGLRLLLKYISGDILVKGTKGFEAEFRKSEKAFHLRKPVVQWSDAAKYFCAVSDTVPGTAGGAEHQLLVNVRLPVTQGINLGHFQ</sequence>
<dbReference type="Gene3D" id="2.60.40.10">
    <property type="entry name" value="Immunoglobulins"/>
    <property type="match status" value="1"/>
</dbReference>
<dbReference type="GO" id="GO:0042101">
    <property type="term" value="C:T cell receptor complex"/>
    <property type="evidence" value="ECO:0007669"/>
    <property type="project" value="UniProtKB-KW"/>
</dbReference>
<keyword evidence="7" id="KW-1133">Transmembrane helix</keyword>
<name>A0A8C8X7Z7_PANLE</name>
<reference evidence="9" key="2">
    <citation type="submission" date="2025-08" db="UniProtKB">
        <authorList>
            <consortium name="Ensembl"/>
        </authorList>
    </citation>
    <scope>IDENTIFICATION</scope>
</reference>
<feature type="region of interest" description="Disordered" evidence="6">
    <location>
        <begin position="1"/>
        <end position="25"/>
    </location>
</feature>
<protein>
    <recommendedName>
        <fullName evidence="8">Ig-like domain-containing protein</fullName>
    </recommendedName>
</protein>
<accession>A0A8C8X7Z7</accession>
<keyword evidence="4" id="KW-0393">Immunoglobulin domain</keyword>
<evidence type="ECO:0000313" key="9">
    <source>
        <dbReference type="Ensembl" id="ENSPLOP00000013594.1"/>
    </source>
</evidence>
<keyword evidence="5" id="KW-1279">T cell receptor</keyword>
<dbReference type="InterPro" id="IPR013106">
    <property type="entry name" value="Ig_V-set"/>
</dbReference>
<dbReference type="InterPro" id="IPR051287">
    <property type="entry name" value="TCR_variable_region"/>
</dbReference>
<dbReference type="InterPro" id="IPR036179">
    <property type="entry name" value="Ig-like_dom_sf"/>
</dbReference>
<reference evidence="9" key="3">
    <citation type="submission" date="2025-09" db="UniProtKB">
        <authorList>
            <consortium name="Ensembl"/>
        </authorList>
    </citation>
    <scope>IDENTIFICATION</scope>
</reference>
<dbReference type="AlphaFoldDB" id="A0A8C8X7Z7"/>
<dbReference type="InterPro" id="IPR007110">
    <property type="entry name" value="Ig-like_dom"/>
</dbReference>
<dbReference type="OMA" id="PMLVFMI"/>
<dbReference type="SUPFAM" id="SSF48726">
    <property type="entry name" value="Immunoglobulin"/>
    <property type="match status" value="1"/>
</dbReference>
<dbReference type="GO" id="GO:0002250">
    <property type="term" value="P:adaptive immune response"/>
    <property type="evidence" value="ECO:0007669"/>
    <property type="project" value="UniProtKB-KW"/>
</dbReference>
<evidence type="ECO:0000256" key="1">
    <source>
        <dbReference type="ARBA" id="ARBA00022729"/>
    </source>
</evidence>
<keyword evidence="7" id="KW-0472">Membrane</keyword>